<dbReference type="Pfam" id="PF02613">
    <property type="entry name" value="Nitrate_red_del"/>
    <property type="match status" value="1"/>
</dbReference>
<dbReference type="OrthoDB" id="4307003at2"/>
<dbReference type="Gene3D" id="1.10.3480.10">
    <property type="entry name" value="TorD-like"/>
    <property type="match status" value="1"/>
</dbReference>
<dbReference type="InterPro" id="IPR036411">
    <property type="entry name" value="TorD-like_sf"/>
</dbReference>
<keyword evidence="1" id="KW-0534">Nitrate assimilation</keyword>
<reference evidence="3 4" key="1">
    <citation type="submission" date="2017-10" db="EMBL/GenBank/DDBJ databases">
        <title>The new phylogeny of genus Mycobacterium.</title>
        <authorList>
            <person name="Tortoli E."/>
            <person name="Trovato A."/>
            <person name="Cirillo D.M."/>
        </authorList>
    </citation>
    <scope>NUCLEOTIDE SEQUENCE [LARGE SCALE GENOMIC DNA]</scope>
    <source>
        <strain evidence="3 4">CCUG37673</strain>
    </source>
</reference>
<accession>A0A2A7MUK7</accession>
<dbReference type="GO" id="GO:0016530">
    <property type="term" value="F:metallochaperone activity"/>
    <property type="evidence" value="ECO:0007669"/>
    <property type="project" value="TreeGrafter"/>
</dbReference>
<evidence type="ECO:0000313" key="4">
    <source>
        <dbReference type="Proteomes" id="UP000220914"/>
    </source>
</evidence>
<dbReference type="EMBL" id="BLKS01000001">
    <property type="protein sequence ID" value="GFG53357.1"/>
    <property type="molecule type" value="Genomic_DNA"/>
</dbReference>
<evidence type="ECO:0000313" key="2">
    <source>
        <dbReference type="EMBL" id="GFG53357.1"/>
    </source>
</evidence>
<protein>
    <submittedName>
        <fullName evidence="3">Nitrate reductase molybdenum cofactor assembly chaperone</fullName>
    </submittedName>
</protein>
<name>A0A2A7MUK7_MYCAG</name>
<proteinExistence type="predicted"/>
<dbReference type="GO" id="GO:0051131">
    <property type="term" value="P:chaperone-mediated protein complex assembly"/>
    <property type="evidence" value="ECO:0007669"/>
    <property type="project" value="InterPro"/>
</dbReference>
<reference evidence="2 5" key="2">
    <citation type="journal article" date="2019" name="Emerg. Microbes Infect.">
        <title>Comprehensive subspecies identification of 175 nontuberculous mycobacteria species based on 7547 genomic profiles.</title>
        <authorList>
            <person name="Matsumoto Y."/>
            <person name="Kinjo T."/>
            <person name="Motooka D."/>
            <person name="Nabeya D."/>
            <person name="Jung N."/>
            <person name="Uechi K."/>
            <person name="Horii T."/>
            <person name="Iida T."/>
            <person name="Fujita J."/>
            <person name="Nakamura S."/>
        </authorList>
    </citation>
    <scope>NUCLEOTIDE SEQUENCE [LARGE SCALE GENOMIC DNA]</scope>
    <source>
        <strain evidence="2 5">JCM 6377</strain>
    </source>
</reference>
<dbReference type="RefSeq" id="WP_097942289.1">
    <property type="nucleotide sequence ID" value="NZ_BLKS01000001.1"/>
</dbReference>
<dbReference type="Proteomes" id="UP000220914">
    <property type="component" value="Unassembled WGS sequence"/>
</dbReference>
<evidence type="ECO:0000256" key="1">
    <source>
        <dbReference type="ARBA" id="ARBA00023063"/>
    </source>
</evidence>
<evidence type="ECO:0000313" key="3">
    <source>
        <dbReference type="EMBL" id="PEG35240.1"/>
    </source>
</evidence>
<dbReference type="InterPro" id="IPR020945">
    <property type="entry name" value="DMSO/NO3_reduct_chaperone"/>
</dbReference>
<dbReference type="PANTHER" id="PTHR43680:SF2">
    <property type="entry name" value="NITRATE REDUCTASE MOLYBDENUM COFACTOR ASSEMBLY CHAPERONE NARJ"/>
    <property type="match status" value="1"/>
</dbReference>
<dbReference type="Proteomes" id="UP000465302">
    <property type="component" value="Unassembled WGS sequence"/>
</dbReference>
<dbReference type="NCBIfam" id="TIGR00684">
    <property type="entry name" value="narJ"/>
    <property type="match status" value="1"/>
</dbReference>
<dbReference type="EMBL" id="PDCP01000048">
    <property type="protein sequence ID" value="PEG35240.1"/>
    <property type="molecule type" value="Genomic_DNA"/>
</dbReference>
<evidence type="ECO:0000313" key="5">
    <source>
        <dbReference type="Proteomes" id="UP000465302"/>
    </source>
</evidence>
<organism evidence="3 4">
    <name type="scientific">Mycolicibacterium agri</name>
    <name type="common">Mycobacterium agri</name>
    <dbReference type="NCBI Taxonomy" id="36811"/>
    <lineage>
        <taxon>Bacteria</taxon>
        <taxon>Bacillati</taxon>
        <taxon>Actinomycetota</taxon>
        <taxon>Actinomycetes</taxon>
        <taxon>Mycobacteriales</taxon>
        <taxon>Mycobacteriaceae</taxon>
        <taxon>Mycolicibacterium</taxon>
    </lineage>
</organism>
<sequence length="213" mass="23028">MRLRSRTRPDLQDRLVWQCASLLLSYPHADRLDTAAELLSHVKAPAAEDLSATLAAVRRLDPLRATQNYVDTFDMRRATTMYLTYWTAGDTRNRGAAMLAFVRAYRAAGTAPPAGEAPDHLPVVLEFAATVDPALGRRLLVEHRVPIDVLHKALADADSPYAHAVAAVLATLPAGTDTDASRVRRLLASGPPAEAVGLQPFTLTVPPRRAHGG</sequence>
<dbReference type="AlphaFoldDB" id="A0A2A7MUK7"/>
<dbReference type="PANTHER" id="PTHR43680">
    <property type="entry name" value="NITRATE REDUCTASE MOLYBDENUM COFACTOR ASSEMBLY CHAPERONE"/>
    <property type="match status" value="1"/>
</dbReference>
<gene>
    <name evidence="3" type="primary">narJ</name>
    <name evidence="3" type="ORF">CQY20_22460</name>
    <name evidence="2" type="ORF">MAGR_47980</name>
</gene>
<dbReference type="InterPro" id="IPR003765">
    <property type="entry name" value="NO3_reductase_chaperone_NarJ"/>
</dbReference>
<dbReference type="GO" id="GO:0051082">
    <property type="term" value="F:unfolded protein binding"/>
    <property type="evidence" value="ECO:0007669"/>
    <property type="project" value="InterPro"/>
</dbReference>
<dbReference type="SUPFAM" id="SSF89155">
    <property type="entry name" value="TorD-like"/>
    <property type="match status" value="1"/>
</dbReference>
<comment type="caution">
    <text evidence="3">The sequence shown here is derived from an EMBL/GenBank/DDBJ whole genome shotgun (WGS) entry which is preliminary data.</text>
</comment>
<dbReference type="GO" id="GO:0042128">
    <property type="term" value="P:nitrate assimilation"/>
    <property type="evidence" value="ECO:0007669"/>
    <property type="project" value="UniProtKB-KW"/>
</dbReference>
<keyword evidence="4" id="KW-1185">Reference proteome</keyword>
<reference evidence="2" key="3">
    <citation type="submission" date="2020-02" db="EMBL/GenBank/DDBJ databases">
        <authorList>
            <person name="Matsumoto Y."/>
            <person name="Motooka D."/>
            <person name="Nakamura S."/>
        </authorList>
    </citation>
    <scope>NUCLEOTIDE SEQUENCE</scope>
    <source>
        <strain evidence="2">JCM 6377</strain>
    </source>
</reference>